<dbReference type="OrthoDB" id="7377039at2759"/>
<accession>A0A9J7EH37</accession>
<dbReference type="AlphaFoldDB" id="A0A9J7EH37"/>
<feature type="region of interest" description="Disordered" evidence="1">
    <location>
        <begin position="52"/>
        <end position="74"/>
    </location>
</feature>
<gene>
    <name evidence="4" type="primary">LOC111357875</name>
</gene>
<name>A0A9J7EH37_SPOLT</name>
<organism evidence="3 4">
    <name type="scientific">Spodoptera litura</name>
    <name type="common">Asian cotton leafworm</name>
    <dbReference type="NCBI Taxonomy" id="69820"/>
    <lineage>
        <taxon>Eukaryota</taxon>
        <taxon>Metazoa</taxon>
        <taxon>Ecdysozoa</taxon>
        <taxon>Arthropoda</taxon>
        <taxon>Hexapoda</taxon>
        <taxon>Insecta</taxon>
        <taxon>Pterygota</taxon>
        <taxon>Neoptera</taxon>
        <taxon>Endopterygota</taxon>
        <taxon>Lepidoptera</taxon>
        <taxon>Glossata</taxon>
        <taxon>Ditrysia</taxon>
        <taxon>Noctuoidea</taxon>
        <taxon>Noctuidae</taxon>
        <taxon>Amphipyrinae</taxon>
        <taxon>Spodoptera</taxon>
    </lineage>
</organism>
<keyword evidence="2" id="KW-0732">Signal</keyword>
<evidence type="ECO:0000256" key="2">
    <source>
        <dbReference type="SAM" id="SignalP"/>
    </source>
</evidence>
<feature type="compositionally biased region" description="Basic residues" evidence="1">
    <location>
        <begin position="556"/>
        <end position="569"/>
    </location>
</feature>
<feature type="region of interest" description="Disordered" evidence="1">
    <location>
        <begin position="517"/>
        <end position="580"/>
    </location>
</feature>
<sequence length="1136" mass="131772">MKNINTCILFIIIGSFNHIIGTHAKNETDLTEEYLEQEAQRDLEQLLAKINSRRNNSDVNDDHDDDNKTTQREIDKEIDEKVQLMKTRRILPGHSAANTEDQDRFYKIMHTLASSRGNTKLNLKYDDKSLGDSFRKSFMNIKPEISPAQSLSDGRDDQEETFLEVDNVGNTFQNHDPLRTRSYLPLSANLEKFSELLHRFNKNGQKHVRTKPGKQESGTDDIHIPYLRSNPLMNKIEKQVLDAINNDFNEKKRKRTKVTVLRTDVSDETMYADINDEIDEFVNHFNDDKNDRNNQRTATYRDYQDVQLDDGKRTRRAARTQAGYTQDPDTCKTYNENLVKLWSNLSKYLNVTEQPDELALHNIAMMVQAYLEHHTQQSPETPKSKYEGPRDKVTEIILRIRKTLEDSQASEAKIVKIIKKYAKPFYGDIENEDCQLVNEEYLQISVGLLFKNYQNNLECSGDDNESIAINKRLILRNTKNKSLKRSKSGLVLISDDDYFNPDKDIYLDSEVFKDFQKEKTPRKRSSQNRRVSRRNRNPKRQAPARRSGIENEKFKTLKSFKGKSSRSRSRNNNLRSDGTKSRCEKIAIRKLTSLLRPVIERFTSLQECQIDNTLRSDYQHPNSRSPLYLYASKYLSDDNGNEENYFLKKPLPIDKLTRKNTERSRAIESSKTEERQKSTQELVKEDFVRDDGDTWIRKQSNSNLKLSNTDRTSETTSGNLDTNNDLQSVTFYDDYDALLKPPPLHANSPLSSIIDIKKIIDRVNNKTSHTKDKEKKDVYVRQRKLVTSTFKPLRNNEGYDGIDYDYYNDSVTHSTESADEPFQDHTRLRTSDKVVQEKKNTHTYESLSEFIKKARDISLQTPEVTMPFALDNNKGYVELTYLVKYPRMLIYRPQFLLKNVIPYDAYVKTANSINMSNNDVRLMKIVRHLPDKSAKVLFETEDYEEPLEIRNVNENLNNRRTVWTRNDILENNKRPPPSILSDIGSIIDKLRNRTIQNELIKNNENDELFSSDTQTGTIFTTPKPNVQQDTSPSGCKLITTKTDLNDTDILSVESINTRFSETDSESSQEFSDDPFYLPTLANFYRAHTSTTKPKHDSASFIAKNVWNNLRKIIQSEVQKIVGNTSTVSSNIDELMD</sequence>
<proteinExistence type="predicted"/>
<protein>
    <submittedName>
        <fullName evidence="4">Uncharacterized protein LOC111357875</fullName>
    </submittedName>
</protein>
<dbReference type="RefSeq" id="XP_022828432.1">
    <property type="nucleotide sequence ID" value="XM_022972664.1"/>
</dbReference>
<feature type="compositionally biased region" description="Basic and acidic residues" evidence="1">
    <location>
        <begin position="65"/>
        <end position="74"/>
    </location>
</feature>
<feature type="region of interest" description="Disordered" evidence="1">
    <location>
        <begin position="657"/>
        <end position="684"/>
    </location>
</feature>
<feature type="compositionally biased region" description="Basic residues" evidence="1">
    <location>
        <begin position="520"/>
        <end position="543"/>
    </location>
</feature>
<dbReference type="KEGG" id="sliu:111357875"/>
<keyword evidence="3" id="KW-1185">Reference proteome</keyword>
<dbReference type="GeneID" id="111357875"/>
<evidence type="ECO:0000256" key="1">
    <source>
        <dbReference type="SAM" id="MobiDB-lite"/>
    </source>
</evidence>
<evidence type="ECO:0000313" key="3">
    <source>
        <dbReference type="Proteomes" id="UP000301870"/>
    </source>
</evidence>
<dbReference type="Proteomes" id="UP000301870">
    <property type="component" value="Chromosome 26"/>
</dbReference>
<evidence type="ECO:0000313" key="4">
    <source>
        <dbReference type="RefSeq" id="XP_022828432.1"/>
    </source>
</evidence>
<feature type="chain" id="PRO_5039948462" evidence="2">
    <location>
        <begin position="25"/>
        <end position="1136"/>
    </location>
</feature>
<feature type="signal peptide" evidence="2">
    <location>
        <begin position="1"/>
        <end position="24"/>
    </location>
</feature>
<reference evidence="4" key="1">
    <citation type="submission" date="2025-08" db="UniProtKB">
        <authorList>
            <consortium name="RefSeq"/>
        </authorList>
    </citation>
    <scope>IDENTIFICATION</scope>
    <source>
        <strain evidence="4">Ishihara</strain>
        <tissue evidence="4">Whole body</tissue>
    </source>
</reference>